<keyword evidence="2" id="KW-1185">Reference proteome</keyword>
<dbReference type="EMBL" id="JAUFQU010000001">
    <property type="protein sequence ID" value="MDN3707233.1"/>
    <property type="molecule type" value="Genomic_DNA"/>
</dbReference>
<evidence type="ECO:0000313" key="1">
    <source>
        <dbReference type="EMBL" id="MDN3707233.1"/>
    </source>
</evidence>
<organism evidence="1 2">
    <name type="scientific">Paenimyroides ceti</name>
    <dbReference type="NCBI Taxonomy" id="395087"/>
    <lineage>
        <taxon>Bacteria</taxon>
        <taxon>Pseudomonadati</taxon>
        <taxon>Bacteroidota</taxon>
        <taxon>Flavobacteriia</taxon>
        <taxon>Flavobacteriales</taxon>
        <taxon>Flavobacteriaceae</taxon>
        <taxon>Paenimyroides</taxon>
    </lineage>
</organism>
<name>A0ABT8CRU3_9FLAO</name>
<reference evidence="2" key="1">
    <citation type="journal article" date="2019" name="Int. J. Syst. Evol. Microbiol.">
        <title>The Global Catalogue of Microorganisms (GCM) 10K type strain sequencing project: providing services to taxonomists for standard genome sequencing and annotation.</title>
        <authorList>
            <consortium name="The Broad Institute Genomics Platform"/>
            <consortium name="The Broad Institute Genome Sequencing Center for Infectious Disease"/>
            <person name="Wu L."/>
            <person name="Ma J."/>
        </authorList>
    </citation>
    <scope>NUCLEOTIDE SEQUENCE [LARGE SCALE GENOMIC DNA]</scope>
    <source>
        <strain evidence="2">CECT 7184</strain>
    </source>
</reference>
<sequence length="80" mass="8785">MARANVNSKEKQDNNRRKPIKSCIIHIIIVDENNVAVGSATVDIANPKSYTDCLNKGIEEANKLKDAGVITEKVLVQSYS</sequence>
<accession>A0ABT8CRU3</accession>
<comment type="caution">
    <text evidence="1">The sequence shown here is derived from an EMBL/GenBank/DDBJ whole genome shotgun (WGS) entry which is preliminary data.</text>
</comment>
<evidence type="ECO:0000313" key="2">
    <source>
        <dbReference type="Proteomes" id="UP001242368"/>
    </source>
</evidence>
<gene>
    <name evidence="1" type="ORF">QW060_08805</name>
</gene>
<dbReference type="Proteomes" id="UP001242368">
    <property type="component" value="Unassembled WGS sequence"/>
</dbReference>
<protein>
    <submittedName>
        <fullName evidence="1">Uncharacterized protein</fullName>
    </submittedName>
</protein>
<proteinExistence type="predicted"/>
<dbReference type="RefSeq" id="WP_290363257.1">
    <property type="nucleotide sequence ID" value="NZ_JAUFQU010000001.1"/>
</dbReference>